<accession>A0A9D4D722</accession>
<comment type="caution">
    <text evidence="1">The sequence shown here is derived from an EMBL/GenBank/DDBJ whole genome shotgun (WGS) entry which is preliminary data.</text>
</comment>
<protein>
    <submittedName>
        <fullName evidence="1">Uncharacterized protein</fullName>
    </submittedName>
</protein>
<proteinExistence type="predicted"/>
<evidence type="ECO:0000313" key="1">
    <source>
        <dbReference type="EMBL" id="KAH3738438.1"/>
    </source>
</evidence>
<reference evidence="1" key="1">
    <citation type="journal article" date="2019" name="bioRxiv">
        <title>The Genome of the Zebra Mussel, Dreissena polymorpha: A Resource for Invasive Species Research.</title>
        <authorList>
            <person name="McCartney M.A."/>
            <person name="Auch B."/>
            <person name="Kono T."/>
            <person name="Mallez S."/>
            <person name="Zhang Y."/>
            <person name="Obille A."/>
            <person name="Becker A."/>
            <person name="Abrahante J.E."/>
            <person name="Garbe J."/>
            <person name="Badalamenti J.P."/>
            <person name="Herman A."/>
            <person name="Mangelson H."/>
            <person name="Liachko I."/>
            <person name="Sullivan S."/>
            <person name="Sone E.D."/>
            <person name="Koren S."/>
            <person name="Silverstein K.A.T."/>
            <person name="Beckman K.B."/>
            <person name="Gohl D.M."/>
        </authorList>
    </citation>
    <scope>NUCLEOTIDE SEQUENCE</scope>
    <source>
        <strain evidence="1">Duluth1</strain>
        <tissue evidence="1">Whole animal</tissue>
    </source>
</reference>
<name>A0A9D4D722_DREPO</name>
<sequence>MSVKAVSRAVRGNLLVDAALSAMVTAETYGTTPQQTATCERNDTDKADSIQAANPQKEPPSDVLFETDEHRFQELDVGIRNYDDNDLDTISAIYDQLLRKQISPESLLTHPVIEKVKSKYDNTLQDLKQYPTATGHNLYLKSAYMYLQKMDDLQDTHPTCMTSFFTATMLYAEVTGTGLDSQLI</sequence>
<dbReference type="AlphaFoldDB" id="A0A9D4D722"/>
<evidence type="ECO:0000313" key="2">
    <source>
        <dbReference type="Proteomes" id="UP000828390"/>
    </source>
</evidence>
<gene>
    <name evidence="1" type="ORF">DPMN_045072</name>
</gene>
<reference evidence="1" key="2">
    <citation type="submission" date="2020-11" db="EMBL/GenBank/DDBJ databases">
        <authorList>
            <person name="McCartney M.A."/>
            <person name="Auch B."/>
            <person name="Kono T."/>
            <person name="Mallez S."/>
            <person name="Becker A."/>
            <person name="Gohl D.M."/>
            <person name="Silverstein K.A.T."/>
            <person name="Koren S."/>
            <person name="Bechman K.B."/>
            <person name="Herman A."/>
            <person name="Abrahante J.E."/>
            <person name="Garbe J."/>
        </authorList>
    </citation>
    <scope>NUCLEOTIDE SEQUENCE</scope>
    <source>
        <strain evidence="1">Duluth1</strain>
        <tissue evidence="1">Whole animal</tissue>
    </source>
</reference>
<keyword evidence="2" id="KW-1185">Reference proteome</keyword>
<dbReference type="EMBL" id="JAIWYP010000011">
    <property type="protein sequence ID" value="KAH3738438.1"/>
    <property type="molecule type" value="Genomic_DNA"/>
</dbReference>
<dbReference type="Proteomes" id="UP000828390">
    <property type="component" value="Unassembled WGS sequence"/>
</dbReference>
<organism evidence="1 2">
    <name type="scientific">Dreissena polymorpha</name>
    <name type="common">Zebra mussel</name>
    <name type="synonym">Mytilus polymorpha</name>
    <dbReference type="NCBI Taxonomy" id="45954"/>
    <lineage>
        <taxon>Eukaryota</taxon>
        <taxon>Metazoa</taxon>
        <taxon>Spiralia</taxon>
        <taxon>Lophotrochozoa</taxon>
        <taxon>Mollusca</taxon>
        <taxon>Bivalvia</taxon>
        <taxon>Autobranchia</taxon>
        <taxon>Heteroconchia</taxon>
        <taxon>Euheterodonta</taxon>
        <taxon>Imparidentia</taxon>
        <taxon>Neoheterodontei</taxon>
        <taxon>Myida</taxon>
        <taxon>Dreissenoidea</taxon>
        <taxon>Dreissenidae</taxon>
        <taxon>Dreissena</taxon>
    </lineage>
</organism>